<gene>
    <name evidence="3" type="ORF">LLEC1_00957</name>
</gene>
<sequence>MTFRFRCKVGGEWKDLSKFSKAQQKNLQTGRALDPAHSGMTCLQHSTGSRCELRCELCNLVKSLDEFSKSSRRKGEYQCRRCVAWTEIQEPGLTPGPLETGHISPEEEEQQMLKHRFVLSNDFFDDGDDGLPQAPVTALSSLGLDESYAGAIGSASIRELLSQVDDTFATRCNMQMYLNGRAASSVAASDASSVAAGGSEVTLPPHLRGKYKAMSGAASSAASSTASELSLPTTLLDTDTDAASIVNNFNAWGPDGELKRRRRDSLVGSAPSLSSEAVSAENDDPNVVGDWTTVGKPKSAARATRGKGRFDSTRMSSAEMREYRGEIQPTYIRREIDTQKRIRPIGYDSDSD</sequence>
<dbReference type="InterPro" id="IPR024630">
    <property type="entry name" value="Stc1"/>
</dbReference>
<evidence type="ECO:0000313" key="4">
    <source>
        <dbReference type="Proteomes" id="UP000243081"/>
    </source>
</evidence>
<dbReference type="OMA" id="QRTEMTC"/>
<feature type="domain" description="Stc1" evidence="2">
    <location>
        <begin position="6"/>
        <end position="83"/>
    </location>
</feature>
<comment type="caution">
    <text evidence="3">The sequence shown here is derived from an EMBL/GenBank/DDBJ whole genome shotgun (WGS) entry which is preliminary data.</text>
</comment>
<dbReference type="AlphaFoldDB" id="A0A179I4C5"/>
<organism evidence="3 4">
    <name type="scientific">Cordyceps confragosa</name>
    <name type="common">Lecanicillium lecanii</name>
    <dbReference type="NCBI Taxonomy" id="2714763"/>
    <lineage>
        <taxon>Eukaryota</taxon>
        <taxon>Fungi</taxon>
        <taxon>Dikarya</taxon>
        <taxon>Ascomycota</taxon>
        <taxon>Pezizomycotina</taxon>
        <taxon>Sordariomycetes</taxon>
        <taxon>Hypocreomycetidae</taxon>
        <taxon>Hypocreales</taxon>
        <taxon>Cordycipitaceae</taxon>
        <taxon>Akanthomyces</taxon>
    </lineage>
</organism>
<reference evidence="3 4" key="1">
    <citation type="submission" date="2016-03" db="EMBL/GenBank/DDBJ databases">
        <title>Fine-scale spatial genetic structure of a fungal parasite of coffee scale insects.</title>
        <authorList>
            <person name="Jackson D."/>
            <person name="Zemenick K.A."/>
            <person name="Malloure B."/>
            <person name="Quandt C.A."/>
            <person name="James T.Y."/>
        </authorList>
    </citation>
    <scope>NUCLEOTIDE SEQUENCE [LARGE SCALE GENOMIC DNA]</scope>
    <source>
        <strain evidence="3 4">UM487</strain>
    </source>
</reference>
<evidence type="ECO:0000313" key="3">
    <source>
        <dbReference type="EMBL" id="OAQ97072.1"/>
    </source>
</evidence>
<protein>
    <recommendedName>
        <fullName evidence="2">Stc1 domain-containing protein</fullName>
    </recommendedName>
</protein>
<dbReference type="OrthoDB" id="3514033at2759"/>
<name>A0A179I4C5_CORDF</name>
<accession>A0A179I4C5</accession>
<feature type="region of interest" description="Disordered" evidence="1">
    <location>
        <begin position="269"/>
        <end position="322"/>
    </location>
</feature>
<dbReference type="EMBL" id="LUKN01003691">
    <property type="protein sequence ID" value="OAQ97072.1"/>
    <property type="molecule type" value="Genomic_DNA"/>
</dbReference>
<keyword evidence="4" id="KW-1185">Reference proteome</keyword>
<dbReference type="Proteomes" id="UP000243081">
    <property type="component" value="Unassembled WGS sequence"/>
</dbReference>
<evidence type="ECO:0000259" key="2">
    <source>
        <dbReference type="Pfam" id="PF12898"/>
    </source>
</evidence>
<dbReference type="Pfam" id="PF12898">
    <property type="entry name" value="Stc1"/>
    <property type="match status" value="1"/>
</dbReference>
<evidence type="ECO:0000256" key="1">
    <source>
        <dbReference type="SAM" id="MobiDB-lite"/>
    </source>
</evidence>
<proteinExistence type="predicted"/>